<evidence type="ECO:0000256" key="4">
    <source>
        <dbReference type="ARBA" id="ARBA00023235"/>
    </source>
</evidence>
<feature type="domain" description="Pus10-like C-terminal" evidence="10">
    <location>
        <begin position="317"/>
        <end position="553"/>
    </location>
</feature>
<dbReference type="InterPro" id="IPR048741">
    <property type="entry name" value="Pus10-like_C"/>
</dbReference>
<evidence type="ECO:0000256" key="3">
    <source>
        <dbReference type="ARBA" id="ARBA00022694"/>
    </source>
</evidence>
<dbReference type="GO" id="GO:0160148">
    <property type="term" value="F:tRNA pseudouridine(55) synthase activity"/>
    <property type="evidence" value="ECO:0007669"/>
    <property type="project" value="UniProtKB-EC"/>
</dbReference>
<name>A0A067HBC2_CITSI</name>
<dbReference type="PANTHER" id="PTHR21568">
    <property type="entry name" value="TRNA PSEUDOURIDINE SYNTHASE PUS10"/>
    <property type="match status" value="1"/>
</dbReference>
<dbReference type="SUPFAM" id="SSF55120">
    <property type="entry name" value="Pseudouridine synthase"/>
    <property type="match status" value="1"/>
</dbReference>
<evidence type="ECO:0000313" key="11">
    <source>
        <dbReference type="EMBL" id="KDO85006.1"/>
    </source>
</evidence>
<dbReference type="EC" id="5.4.99.25" evidence="2"/>
<dbReference type="GO" id="GO:0009982">
    <property type="term" value="F:pseudouridine synthase activity"/>
    <property type="evidence" value="ECO:0000318"/>
    <property type="project" value="GO_Central"/>
</dbReference>
<protein>
    <recommendedName>
        <fullName evidence="2">tRNA pseudouridine(55) synthase</fullName>
        <ecNumber evidence="2">5.4.99.25</ecNumber>
    </recommendedName>
    <alternativeName>
        <fullName evidence="7">tRNA pseudouridine 55 synthase</fullName>
    </alternativeName>
    <alternativeName>
        <fullName evidence="5">tRNA pseudouridylate synthase</fullName>
    </alternativeName>
    <alternativeName>
        <fullName evidence="6">tRNA-uridine isomerase</fullName>
    </alternativeName>
</protein>
<feature type="region of interest" description="Disordered" evidence="8">
    <location>
        <begin position="1"/>
        <end position="34"/>
    </location>
</feature>
<reference evidence="11 12" key="1">
    <citation type="submission" date="2014-04" db="EMBL/GenBank/DDBJ databases">
        <authorList>
            <consortium name="International Citrus Genome Consortium"/>
            <person name="Gmitter F."/>
            <person name="Chen C."/>
            <person name="Farmerie W."/>
            <person name="Harkins T."/>
            <person name="Desany B."/>
            <person name="Mohiuddin M."/>
            <person name="Kodira C."/>
            <person name="Borodovsky M."/>
            <person name="Lomsadze A."/>
            <person name="Burns P."/>
            <person name="Jenkins J."/>
            <person name="Prochnik S."/>
            <person name="Shu S."/>
            <person name="Chapman J."/>
            <person name="Pitluck S."/>
            <person name="Schmutz J."/>
            <person name="Rokhsar D."/>
        </authorList>
    </citation>
    <scope>NUCLEOTIDE SEQUENCE</scope>
</reference>
<evidence type="ECO:0000256" key="1">
    <source>
        <dbReference type="ARBA" id="ARBA00009652"/>
    </source>
</evidence>
<dbReference type="Gene3D" id="3.30.70.2510">
    <property type="match status" value="1"/>
</dbReference>
<evidence type="ECO:0000256" key="2">
    <source>
        <dbReference type="ARBA" id="ARBA00012787"/>
    </source>
</evidence>
<dbReference type="Proteomes" id="UP000027120">
    <property type="component" value="Unassembled WGS sequence"/>
</dbReference>
<dbReference type="Gene3D" id="3.30.70.3190">
    <property type="match status" value="1"/>
</dbReference>
<feature type="compositionally biased region" description="Polar residues" evidence="8">
    <location>
        <begin position="8"/>
        <end position="19"/>
    </location>
</feature>
<keyword evidence="4" id="KW-0413">Isomerase</keyword>
<comment type="similarity">
    <text evidence="1">Belongs to the pseudouridine synthase Pus10 family.</text>
</comment>
<dbReference type="FunFam" id="3.30.70.3190:FF:000001">
    <property type="entry name" value="tRNA pseudouridine synthase Pus10"/>
    <property type="match status" value="1"/>
</dbReference>
<evidence type="ECO:0000256" key="6">
    <source>
        <dbReference type="ARBA" id="ARBA00079393"/>
    </source>
</evidence>
<evidence type="ECO:0000313" key="12">
    <source>
        <dbReference type="Proteomes" id="UP000027120"/>
    </source>
</evidence>
<evidence type="ECO:0000256" key="7">
    <source>
        <dbReference type="ARBA" id="ARBA00083669"/>
    </source>
</evidence>
<accession>A0A067HBC2</accession>
<proteinExistence type="inferred from homology"/>
<feature type="compositionally biased region" description="Basic and acidic residues" evidence="8">
    <location>
        <begin position="22"/>
        <end position="34"/>
    </location>
</feature>
<dbReference type="eggNOG" id="KOG2364">
    <property type="taxonomic scope" value="Eukaryota"/>
</dbReference>
<gene>
    <name evidence="11" type="ORF">CISIN_1g008562mg</name>
</gene>
<dbReference type="PaxDb" id="2711-XP_006473742.1"/>
<feature type="domain" description="Pus10 N-terminal eukaryotes" evidence="9">
    <location>
        <begin position="104"/>
        <end position="229"/>
    </location>
</feature>
<dbReference type="NCBIfam" id="TIGR01213">
    <property type="entry name" value="pseudo_Pus10arc"/>
    <property type="match status" value="1"/>
</dbReference>
<dbReference type="STRING" id="2711.A0A067HBC2"/>
<evidence type="ECO:0000259" key="9">
    <source>
        <dbReference type="Pfam" id="PF21237"/>
    </source>
</evidence>
<sequence>MANETEDAPTNSASESHATSADVERNPTDEDKNEKLLNDAVQFLPTDAVKDLLSKEVCLRCIFRLFGMQVPICSSLSVKSLLCHVLGEQADLHQNISSVEPNICRSCLGILQFTYCGDKERVVENESACDFAVAIAELVKKEGHQIDSFSLEVSMPPTILENENKLSLYVKRKYRSEAWFKDRSISECSSTKDALKFALTNPLETLLDVKCGISTFHIRLTYSRVEASIRIQNFVEKIEGCKRRKVDAKNCLDTVKDKSAITGVENSVVSTTEVIPVDEKSSNGLQDNEPSETHEFPLKKVNEPCRLECLCFRTPIYFGGRYLKYSRNVSQTRWIIDEERMGEASIEEIIGGNILPMCRGDSYKFHAAGREDIDVRMLGSGRPFLFEIQNAREVPSELLVKEIESKINSLENKLVRVKNLKIVGSQGWTLMREGEAEKQKQYAALVWISRPLQDEDFQTISSLKETVRCYQILQKTPIRVLHRRSPLEREKIINWMKIEKIAGSSQYFLLHMCTQAGTYIKEFVHGDLGRTNPSIGSILGCRAEILQLDVTDVKMNCFLTE</sequence>
<dbReference type="AlphaFoldDB" id="A0A067HBC2"/>
<dbReference type="KEGG" id="cit:102627927"/>
<dbReference type="Pfam" id="PF21237">
    <property type="entry name" value="Pus10_N_euk"/>
    <property type="match status" value="1"/>
</dbReference>
<evidence type="ECO:0000256" key="5">
    <source>
        <dbReference type="ARBA" id="ARBA00075270"/>
    </source>
</evidence>
<dbReference type="EMBL" id="KK784874">
    <property type="protein sequence ID" value="KDO85006.1"/>
    <property type="molecule type" value="Genomic_DNA"/>
</dbReference>
<dbReference type="Pfam" id="PF21238">
    <property type="entry name" value="Pus10_C"/>
    <property type="match status" value="1"/>
</dbReference>
<evidence type="ECO:0000259" key="10">
    <source>
        <dbReference type="Pfam" id="PF21238"/>
    </source>
</evidence>
<keyword evidence="12" id="KW-1185">Reference proteome</keyword>
<dbReference type="OrthoDB" id="271937at2759"/>
<dbReference type="FunFam" id="3.30.70.2510:FF:000001">
    <property type="entry name" value="tRNA pseudouridine synthase Pus10"/>
    <property type="match status" value="1"/>
</dbReference>
<dbReference type="InterPro" id="IPR048742">
    <property type="entry name" value="Pus10_N_euk"/>
</dbReference>
<organism evidence="11 12">
    <name type="scientific">Citrus sinensis</name>
    <name type="common">Sweet orange</name>
    <name type="synonym">Citrus aurantium var. sinensis</name>
    <dbReference type="NCBI Taxonomy" id="2711"/>
    <lineage>
        <taxon>Eukaryota</taxon>
        <taxon>Viridiplantae</taxon>
        <taxon>Streptophyta</taxon>
        <taxon>Embryophyta</taxon>
        <taxon>Tracheophyta</taxon>
        <taxon>Spermatophyta</taxon>
        <taxon>Magnoliopsida</taxon>
        <taxon>eudicotyledons</taxon>
        <taxon>Gunneridae</taxon>
        <taxon>Pentapetalae</taxon>
        <taxon>rosids</taxon>
        <taxon>malvids</taxon>
        <taxon>Sapindales</taxon>
        <taxon>Rutaceae</taxon>
        <taxon>Aurantioideae</taxon>
        <taxon>Citrus</taxon>
    </lineage>
</organism>
<dbReference type="PANTHER" id="PTHR21568:SF0">
    <property type="entry name" value="TRNA PSEUDOURIDINE SYNTHASE PUS10"/>
    <property type="match status" value="1"/>
</dbReference>
<dbReference type="GO" id="GO:0031119">
    <property type="term" value="P:tRNA pseudouridine synthesis"/>
    <property type="evidence" value="ECO:0000318"/>
    <property type="project" value="GO_Central"/>
</dbReference>
<evidence type="ECO:0000256" key="8">
    <source>
        <dbReference type="SAM" id="MobiDB-lite"/>
    </source>
</evidence>
<dbReference type="SMR" id="A0A067HBC2"/>
<dbReference type="InterPro" id="IPR039894">
    <property type="entry name" value="Pus10-like"/>
</dbReference>
<dbReference type="GO" id="GO:0003723">
    <property type="term" value="F:RNA binding"/>
    <property type="evidence" value="ECO:0007669"/>
    <property type="project" value="InterPro"/>
</dbReference>
<keyword evidence="3" id="KW-0819">tRNA processing</keyword>
<dbReference type="InterPro" id="IPR020103">
    <property type="entry name" value="PsdUridine_synth_cat_dom_sf"/>
</dbReference>